<dbReference type="PANTHER" id="PTHR15427:SF2">
    <property type="entry name" value="EMILIN-3"/>
    <property type="match status" value="1"/>
</dbReference>
<reference evidence="5" key="1">
    <citation type="submission" date="2025-08" db="UniProtKB">
        <authorList>
            <consortium name="Ensembl"/>
        </authorList>
    </citation>
    <scope>IDENTIFICATION</scope>
</reference>
<dbReference type="AlphaFoldDB" id="A0A3B3ZJN9"/>
<evidence type="ECO:0000256" key="2">
    <source>
        <dbReference type="ARBA" id="ARBA00022525"/>
    </source>
</evidence>
<dbReference type="InterPro" id="IPR001073">
    <property type="entry name" value="C1q_dom"/>
</dbReference>
<dbReference type="STRING" id="409849.ENSPMGP00000004837"/>
<dbReference type="InterPro" id="IPR008983">
    <property type="entry name" value="Tumour_necrosis_fac-like_dom"/>
</dbReference>
<keyword evidence="2" id="KW-0964">Secreted</keyword>
<dbReference type="PRINTS" id="PR00007">
    <property type="entry name" value="COMPLEMNTC1Q"/>
</dbReference>
<dbReference type="SUPFAM" id="SSF49842">
    <property type="entry name" value="TNF-like"/>
    <property type="match status" value="1"/>
</dbReference>
<name>A0A3B3ZJN9_9GOBI</name>
<dbReference type="Pfam" id="PF00386">
    <property type="entry name" value="C1q"/>
    <property type="match status" value="1"/>
</dbReference>
<dbReference type="PANTHER" id="PTHR15427">
    <property type="entry name" value="EMILIN ELASTIN MICROFIBRIL INTERFACE-LOCATED PROTEIN ELASTIN MICROFIBRIL INTERFACER"/>
    <property type="match status" value="1"/>
</dbReference>
<evidence type="ECO:0000313" key="6">
    <source>
        <dbReference type="Proteomes" id="UP000261520"/>
    </source>
</evidence>
<evidence type="ECO:0000256" key="3">
    <source>
        <dbReference type="ARBA" id="ARBA00022530"/>
    </source>
</evidence>
<keyword evidence="6" id="KW-1185">Reference proteome</keyword>
<evidence type="ECO:0000256" key="1">
    <source>
        <dbReference type="ARBA" id="ARBA00004498"/>
    </source>
</evidence>
<evidence type="ECO:0000259" key="4">
    <source>
        <dbReference type="PROSITE" id="PS50871"/>
    </source>
</evidence>
<reference evidence="5" key="2">
    <citation type="submission" date="2025-09" db="UniProtKB">
        <authorList>
            <consortium name="Ensembl"/>
        </authorList>
    </citation>
    <scope>IDENTIFICATION</scope>
</reference>
<dbReference type="PROSITE" id="PS50871">
    <property type="entry name" value="C1Q"/>
    <property type="match status" value="1"/>
</dbReference>
<dbReference type="Gene3D" id="2.60.120.40">
    <property type="match status" value="1"/>
</dbReference>
<organism evidence="5 6">
    <name type="scientific">Periophthalmus magnuspinnatus</name>
    <dbReference type="NCBI Taxonomy" id="409849"/>
    <lineage>
        <taxon>Eukaryota</taxon>
        <taxon>Metazoa</taxon>
        <taxon>Chordata</taxon>
        <taxon>Craniata</taxon>
        <taxon>Vertebrata</taxon>
        <taxon>Euteleostomi</taxon>
        <taxon>Actinopterygii</taxon>
        <taxon>Neopterygii</taxon>
        <taxon>Teleostei</taxon>
        <taxon>Neoteleostei</taxon>
        <taxon>Acanthomorphata</taxon>
        <taxon>Gobiaria</taxon>
        <taxon>Gobiiformes</taxon>
        <taxon>Gobioidei</taxon>
        <taxon>Gobiidae</taxon>
        <taxon>Oxudercinae</taxon>
        <taxon>Periophthalmus</taxon>
    </lineage>
</organism>
<proteinExistence type="predicted"/>
<sequence>MRIVTCVCASDLEGGVALGLRQLHLLSSGLSSHTLDLHISKDERLNSTEGALQRLQEQAQGLKKTPTITSNSVHLVNEKTAKVAFSVGLTDSGAVGPFDSETILKFSKILTNEGSAYDPSTGLFLAPVQGLYFFSFCVVDFLKGYMGVFLHHNDRPISFSLALNSHGGYGGTCNSAIIRLNAGDSASLRLPASYRLYDDQRNFSLFSGFLLCNL</sequence>
<comment type="subcellular location">
    <subcellularLocation>
        <location evidence="1">Secreted</location>
        <location evidence="1">Extracellular space</location>
        <location evidence="1">Extracellular matrix</location>
    </subcellularLocation>
</comment>
<dbReference type="GO" id="GO:0031012">
    <property type="term" value="C:extracellular matrix"/>
    <property type="evidence" value="ECO:0007669"/>
    <property type="project" value="TreeGrafter"/>
</dbReference>
<dbReference type="Proteomes" id="UP000261520">
    <property type="component" value="Unplaced"/>
</dbReference>
<keyword evidence="3" id="KW-0272">Extracellular matrix</keyword>
<feature type="domain" description="C1q" evidence="4">
    <location>
        <begin position="78"/>
        <end position="214"/>
    </location>
</feature>
<dbReference type="SMART" id="SM00110">
    <property type="entry name" value="C1Q"/>
    <property type="match status" value="1"/>
</dbReference>
<evidence type="ECO:0000313" key="5">
    <source>
        <dbReference type="Ensembl" id="ENSPMGP00000004837.1"/>
    </source>
</evidence>
<protein>
    <recommendedName>
        <fullName evidence="4">C1q domain-containing protein</fullName>
    </recommendedName>
</protein>
<dbReference type="Ensembl" id="ENSPMGT00000005132.1">
    <property type="protein sequence ID" value="ENSPMGP00000004837.1"/>
    <property type="gene ID" value="ENSPMGG00000004092.1"/>
</dbReference>
<accession>A0A3B3ZJN9</accession>
<dbReference type="InterPro" id="IPR050392">
    <property type="entry name" value="Collagen/C1q_domain"/>
</dbReference>